<accession>A0A0E9VHI9</accession>
<protein>
    <submittedName>
        <fullName evidence="1">Uncharacterized protein</fullName>
    </submittedName>
</protein>
<dbReference type="EMBL" id="GBXM01031889">
    <property type="protein sequence ID" value="JAH76688.1"/>
    <property type="molecule type" value="Transcribed_RNA"/>
</dbReference>
<evidence type="ECO:0000313" key="1">
    <source>
        <dbReference type="EMBL" id="JAH76688.1"/>
    </source>
</evidence>
<sequence>MYYIIEGEKANFYSQLNLGMIRWHVRGPRLEI</sequence>
<organism evidence="1">
    <name type="scientific">Anguilla anguilla</name>
    <name type="common">European freshwater eel</name>
    <name type="synonym">Muraena anguilla</name>
    <dbReference type="NCBI Taxonomy" id="7936"/>
    <lineage>
        <taxon>Eukaryota</taxon>
        <taxon>Metazoa</taxon>
        <taxon>Chordata</taxon>
        <taxon>Craniata</taxon>
        <taxon>Vertebrata</taxon>
        <taxon>Euteleostomi</taxon>
        <taxon>Actinopterygii</taxon>
        <taxon>Neopterygii</taxon>
        <taxon>Teleostei</taxon>
        <taxon>Anguilliformes</taxon>
        <taxon>Anguillidae</taxon>
        <taxon>Anguilla</taxon>
    </lineage>
</organism>
<reference evidence="1" key="1">
    <citation type="submission" date="2014-11" db="EMBL/GenBank/DDBJ databases">
        <authorList>
            <person name="Amaro Gonzalez C."/>
        </authorList>
    </citation>
    <scope>NUCLEOTIDE SEQUENCE</scope>
</reference>
<reference evidence="1" key="2">
    <citation type="journal article" date="2015" name="Fish Shellfish Immunol.">
        <title>Early steps in the European eel (Anguilla anguilla)-Vibrio vulnificus interaction in the gills: Role of the RtxA13 toxin.</title>
        <authorList>
            <person name="Callol A."/>
            <person name="Pajuelo D."/>
            <person name="Ebbesson L."/>
            <person name="Teles M."/>
            <person name="MacKenzie S."/>
            <person name="Amaro C."/>
        </authorList>
    </citation>
    <scope>NUCLEOTIDE SEQUENCE</scope>
</reference>
<proteinExistence type="predicted"/>
<dbReference type="AlphaFoldDB" id="A0A0E9VHI9"/>
<name>A0A0E9VHI9_ANGAN</name>